<keyword evidence="2" id="KW-1185">Reference proteome</keyword>
<accession>A0A2G9U744</accession>
<organism evidence="1 2">
    <name type="scientific">Teladorsagia circumcincta</name>
    <name type="common">Brown stomach worm</name>
    <name type="synonym">Ostertagia circumcincta</name>
    <dbReference type="NCBI Taxonomy" id="45464"/>
    <lineage>
        <taxon>Eukaryota</taxon>
        <taxon>Metazoa</taxon>
        <taxon>Ecdysozoa</taxon>
        <taxon>Nematoda</taxon>
        <taxon>Chromadorea</taxon>
        <taxon>Rhabditida</taxon>
        <taxon>Rhabditina</taxon>
        <taxon>Rhabditomorpha</taxon>
        <taxon>Strongyloidea</taxon>
        <taxon>Trichostrongylidae</taxon>
        <taxon>Teladorsagia</taxon>
    </lineage>
</organism>
<dbReference type="EMBL" id="KZ348527">
    <property type="protein sequence ID" value="PIO66076.1"/>
    <property type="molecule type" value="Genomic_DNA"/>
</dbReference>
<dbReference type="AlphaFoldDB" id="A0A2G9U744"/>
<protein>
    <submittedName>
        <fullName evidence="1">Uncharacterized protein</fullName>
    </submittedName>
</protein>
<proteinExistence type="predicted"/>
<sequence>MCKRGLAPPNPECVENIPSHLQDVIVEAVNSRKDEYNKPASGVPFGKVLLAAKMIGCALSLTTRDKVKHQVTLNCKVDAMYVIILVIL</sequence>
<dbReference type="Proteomes" id="UP000230423">
    <property type="component" value="Unassembled WGS sequence"/>
</dbReference>
<name>A0A2G9U744_TELCI</name>
<evidence type="ECO:0000313" key="2">
    <source>
        <dbReference type="Proteomes" id="UP000230423"/>
    </source>
</evidence>
<evidence type="ECO:0000313" key="1">
    <source>
        <dbReference type="EMBL" id="PIO66076.1"/>
    </source>
</evidence>
<gene>
    <name evidence="1" type="ORF">TELCIR_12226</name>
</gene>
<reference evidence="1 2" key="1">
    <citation type="submission" date="2015-09" db="EMBL/GenBank/DDBJ databases">
        <title>Draft genome of the parasitic nematode Teladorsagia circumcincta isolate WARC Sus (inbred).</title>
        <authorList>
            <person name="Mitreva M."/>
        </authorList>
    </citation>
    <scope>NUCLEOTIDE SEQUENCE [LARGE SCALE GENOMIC DNA]</scope>
    <source>
        <strain evidence="1 2">S</strain>
    </source>
</reference>
<feature type="non-terminal residue" evidence="1">
    <location>
        <position position="88"/>
    </location>
</feature>